<proteinExistence type="predicted"/>
<sequence length="111" mass="12529">MNRIHKQIAISHDCGHDFISLKYNMPTLTPNERYRVLKKLSERIATVSSDQLLDSMPTLDIVKALSKRYGVICNTAESDNIAVATILVVSQEDQEALMKFCSERFREQAAG</sequence>
<keyword evidence="2" id="KW-1185">Reference proteome</keyword>
<dbReference type="Proteomes" id="UP000245702">
    <property type="component" value="Unassembled WGS sequence"/>
</dbReference>
<protein>
    <submittedName>
        <fullName evidence="1">Uncharacterized protein</fullName>
    </submittedName>
</protein>
<organism evidence="1 2">
    <name type="scientific">Sporomusa sphaeroides DSM 2875</name>
    <dbReference type="NCBI Taxonomy" id="1337886"/>
    <lineage>
        <taxon>Bacteria</taxon>
        <taxon>Bacillati</taxon>
        <taxon>Bacillota</taxon>
        <taxon>Negativicutes</taxon>
        <taxon>Selenomonadales</taxon>
        <taxon>Sporomusaceae</taxon>
        <taxon>Sporomusa</taxon>
    </lineage>
</organism>
<evidence type="ECO:0000313" key="1">
    <source>
        <dbReference type="EMBL" id="CVK18772.1"/>
    </source>
</evidence>
<name>A0ABP2C4G4_9FIRM</name>
<accession>A0ABP2C4G4</accession>
<comment type="caution">
    <text evidence="1">The sequence shown here is derived from an EMBL/GenBank/DDBJ whole genome shotgun (WGS) entry which is preliminary data.</text>
</comment>
<evidence type="ECO:0000313" key="2">
    <source>
        <dbReference type="Proteomes" id="UP000245702"/>
    </source>
</evidence>
<dbReference type="EMBL" id="FCOW01000005">
    <property type="protein sequence ID" value="CVK18772.1"/>
    <property type="molecule type" value="Genomic_DNA"/>
</dbReference>
<dbReference type="RefSeq" id="WP_075752631.1">
    <property type="nucleotide sequence ID" value="NZ_CP146991.1"/>
</dbReference>
<reference evidence="1 2" key="1">
    <citation type="submission" date="2016-01" db="EMBL/GenBank/DDBJ databases">
        <authorList>
            <person name="Brown R."/>
        </authorList>
    </citation>
    <scope>NUCLEOTIDE SEQUENCE [LARGE SCALE GENOMIC DNA]</scope>
    <source>
        <strain evidence="1">Sporomusa sphaeroides DSM 2875</strain>
    </source>
</reference>
<gene>
    <name evidence="1" type="ORF">SSPH_01416</name>
</gene>